<dbReference type="RefSeq" id="WP_214056597.1">
    <property type="nucleotide sequence ID" value="NZ_CP075371.1"/>
</dbReference>
<evidence type="ECO:0000313" key="2">
    <source>
        <dbReference type="Proteomes" id="UP000679307"/>
    </source>
</evidence>
<proteinExistence type="predicted"/>
<protein>
    <submittedName>
        <fullName evidence="1">Uncharacterized protein</fullName>
    </submittedName>
</protein>
<dbReference type="Pfam" id="PF19827">
    <property type="entry name" value="DUF6308"/>
    <property type="match status" value="1"/>
</dbReference>
<dbReference type="InterPro" id="IPR046275">
    <property type="entry name" value="DUF6308"/>
</dbReference>
<evidence type="ECO:0000313" key="1">
    <source>
        <dbReference type="EMBL" id="QVT81189.1"/>
    </source>
</evidence>
<keyword evidence="2" id="KW-1185">Reference proteome</keyword>
<accession>A0ABX8EKY5</accession>
<name>A0ABX8EKY5_9ACTN</name>
<dbReference type="Proteomes" id="UP000679307">
    <property type="component" value="Chromosome"/>
</dbReference>
<gene>
    <name evidence="1" type="ORF">ENKNEFLB_03597</name>
</gene>
<organism evidence="1 2">
    <name type="scientific">Nocardioides aquaticus</name>
    <dbReference type="NCBI Taxonomy" id="160826"/>
    <lineage>
        <taxon>Bacteria</taxon>
        <taxon>Bacillati</taxon>
        <taxon>Actinomycetota</taxon>
        <taxon>Actinomycetes</taxon>
        <taxon>Propionibacteriales</taxon>
        <taxon>Nocardioidaceae</taxon>
        <taxon>Nocardioides</taxon>
    </lineage>
</organism>
<reference evidence="1 2" key="1">
    <citation type="submission" date="2021-05" db="EMBL/GenBank/DDBJ databases">
        <title>Complete genome of Nocardioides aquaticus KCTC 9944T isolated from meromictic and hypersaline Ekho Lake, Antarctica.</title>
        <authorList>
            <person name="Hwang K."/>
            <person name="Kim K.M."/>
            <person name="Choe H."/>
        </authorList>
    </citation>
    <scope>NUCLEOTIDE SEQUENCE [LARGE SCALE GENOMIC DNA]</scope>
    <source>
        <strain evidence="1 2">KCTC 9944</strain>
    </source>
</reference>
<sequence>MDLRGNYADGRSFDLPKGWAPVEAPLLDLARTQALTALGATGSAEMAAATARVGAYYDPAGDYAGVLFQGVEPNDPVTIGASDLWAVSTLSMKVPATMGRRLIGSGSHATHVVRQLQRLPVDLPITDLEAGVLDSMAELQHTLRSVMSTETTASNQWVFAAKMCARKRPLLFPVRDSVVCGYLSGWRPMGGGEGQLGQFSRDIQVFAFLMTCPQVTSAISHLRSTLADSTPNTLDASDLRLLDVALWMAGKAEPK</sequence>
<dbReference type="EMBL" id="CP075371">
    <property type="protein sequence ID" value="QVT81189.1"/>
    <property type="molecule type" value="Genomic_DNA"/>
</dbReference>